<evidence type="ECO:0000259" key="17">
    <source>
        <dbReference type="PROSITE" id="PS50026"/>
    </source>
</evidence>
<gene>
    <name evidence="20 21" type="primary">cntnap5.S</name>
</gene>
<evidence type="ECO:0000256" key="12">
    <source>
        <dbReference type="PROSITE-ProRule" id="PRU00122"/>
    </source>
</evidence>
<dbReference type="CDD" id="cd00057">
    <property type="entry name" value="FA58C"/>
    <property type="match status" value="1"/>
</dbReference>
<evidence type="ECO:0000256" key="9">
    <source>
        <dbReference type="ARBA" id="ARBA00023136"/>
    </source>
</evidence>
<dbReference type="SUPFAM" id="SSF49785">
    <property type="entry name" value="Galactose-binding domain-like"/>
    <property type="match status" value="1"/>
</dbReference>
<sequence length="1393" mass="156513">MREGERLAFAYKELSSMSVLNLRLSRSPRRACLRLCCWICAVCVRVECLQLCPGLLDAAESHGTGTGIRGDCSSSGHLDRHLTLWPDMDTDIWCVFMALLSASWHRGCTAASYNCDDPLAFPLPSTAFDSSSELFSSLGYAKLNSRDGTGGWTPLESNMRQWLQIDLGERFDITGVATQGRYGSSDWVTSYSLTFSDTGRNWRPYHQDNNIWAFSGNTNADTVVQHKFQHSIKARFLRFVPIEWNPLGSIGMRIEVNGCPYKSDVVDFDGRSSLQYRFNQKQMTTFKDVISLKFKSMQSDGVLFHGEGQRGDYITLELQKGKLSLYINLGDTKLRFGNTHTVVTLGSLLDDQQWHSVLIDRFNKQVNFTVDKHTQHFRTKGDSDNLDIDYEFSFGGIPVPGKPGTFLKRNFHGCIENLYYNGVNIIDLAKRRKPQIFIVGNVTFSCSEPHIVPVTFTNASTSYLLLPGTPQMDGIALSFEFRTWNENGLLLTTQFSGGSGILLLQLVSGKLLLEIQEGDHVLTLSSGSGLNDGLWHAVTINARRHRLTLTLDNAASSPNHLAFSVPMFSGSRYYFGGCPDHQTDSHCIHHVPSFQGCMRLIFIDNQPKDLISVQHDLTGKYSDVQIDTCGIRDRCLPNYCEHGGECSQSWNAFYCDCSGTGYGEMTCHSSLFEDSCEAYRHKGFPSDYYYIDPDGSGPLGPMHVYCNITEDKIWTLVLHNNTELTPVHGNFDVRPYAMLFNYNSTIEQLDAMINRADYCEQEVSYHCKHSRLLNSPNGAPFTWWIGKGNERHTYWGGSLPGVQKCACGLEESCIDMRHFCNCDADKHEWTNDTGFLNFKDHLPVSQIVITDINRTGSEATWRIGPLRCYGDRSFWNMVSFNTASSFLPFPIFHAEFSTDISFFFKTTSTSGVFLENLGIKDIMRIELISPFQIIYSFDAGSGPTEVFLHSVSALNDGRWHYVKAERNMKEATLIVDNQPRKLNRETLDGRIRLPLSSQLYVGGTLSNRQRGFVGCIRSLQVNGQIIDLKERARLIPDIRPGCPGHCSTYGNLCHNNAKCMEKRNGYFCDCTNSAYEGPSCAKEVSGMFEAGTSVTYIFQEPYPVSKNASIFPSSPIYADTMISKENISFSFVTGQAPSLLLHINSFYQDYMAVLLTRNGSLQVRYKLSKEGTQAFTLESERLDNKRLHHVRISREGRELIIQIDKMIKQRHNFSSDIYFKAIKSLTLGKVVDNPGLDSEISKANTLGFVGCLSSVQYNHVAPLKAALRHPSIAPVTVSGTLSECSCGSITESDLSTVTTTYSSSDPFGKDDDQEPRKNAVRSDSAVIGGVIAVTIFIIFCIVAIMTKILYQHKETHRKNQKKEKEYPNSMENSFRNEMDLQNAVSECKKEYFI</sequence>
<dbReference type="PROSITE" id="PS50022">
    <property type="entry name" value="FA58C_3"/>
    <property type="match status" value="1"/>
</dbReference>
<comment type="similarity">
    <text evidence="3">Belongs to the neurexin family.</text>
</comment>
<evidence type="ECO:0000256" key="3">
    <source>
        <dbReference type="ARBA" id="ARBA00010241"/>
    </source>
</evidence>
<keyword evidence="6" id="KW-0732">Signal</keyword>
<dbReference type="GeneID" id="108702245"/>
<dbReference type="GO" id="GO:0016020">
    <property type="term" value="C:membrane"/>
    <property type="evidence" value="ECO:0007669"/>
    <property type="project" value="UniProtKB-SubCell"/>
</dbReference>
<feature type="compositionally biased region" description="Basic and acidic residues" evidence="13">
    <location>
        <begin position="1307"/>
        <end position="1317"/>
    </location>
</feature>
<evidence type="ECO:0000256" key="5">
    <source>
        <dbReference type="ARBA" id="ARBA00022692"/>
    </source>
</evidence>
<dbReference type="Gene3D" id="2.60.120.1000">
    <property type="match status" value="1"/>
</dbReference>
<accession>A0A8J0U178</accession>
<dbReference type="Pfam" id="PF00754">
    <property type="entry name" value="F5_F8_type_C"/>
    <property type="match status" value="1"/>
</dbReference>
<dbReference type="Proteomes" id="UP000186698">
    <property type="component" value="Chromosome 9_10S"/>
</dbReference>
<evidence type="ECO:0000256" key="2">
    <source>
        <dbReference type="ARBA" id="ARBA00004479"/>
    </source>
</evidence>
<feature type="domain" description="Laminin G" evidence="16">
    <location>
        <begin position="1101"/>
        <end position="1284"/>
    </location>
</feature>
<keyword evidence="10 12" id="KW-1015">Disulfide bond</keyword>
<feature type="domain" description="Fibrinogen C-terminal" evidence="18">
    <location>
        <begin position="667"/>
        <end position="719"/>
    </location>
</feature>
<evidence type="ECO:0000313" key="19">
    <source>
        <dbReference type="Proteomes" id="UP000186698"/>
    </source>
</evidence>
<dbReference type="PROSITE" id="PS01285">
    <property type="entry name" value="FA58C_1"/>
    <property type="match status" value="1"/>
</dbReference>
<evidence type="ECO:0000256" key="11">
    <source>
        <dbReference type="PROSITE-ProRule" id="PRU00076"/>
    </source>
</evidence>
<dbReference type="PANTHER" id="PTHR15036:SF46">
    <property type="entry name" value="CONTACTIN-ASSOCIATED PROTEIN-LIKE 5"/>
    <property type="match status" value="1"/>
</dbReference>
<dbReference type="Xenbase" id="XB-GENE-17345331">
    <property type="gene designation" value="cntnap5.S"/>
</dbReference>
<keyword evidence="4 11" id="KW-0245">EGF-like domain</keyword>
<comment type="subcellular location">
    <subcellularLocation>
        <location evidence="2">Membrane</location>
        <topology evidence="2">Single-pass type I membrane protein</topology>
    </subcellularLocation>
</comment>
<keyword evidence="5 14" id="KW-0812">Transmembrane</keyword>
<evidence type="ECO:0000259" key="16">
    <source>
        <dbReference type="PROSITE" id="PS50025"/>
    </source>
</evidence>
<comment type="caution">
    <text evidence="11">Lacks conserved residue(s) required for the propagation of feature annotation.</text>
</comment>
<dbReference type="PROSITE" id="PS51406">
    <property type="entry name" value="FIBRINOGEN_C_2"/>
    <property type="match status" value="1"/>
</dbReference>
<organism evidence="19 20">
    <name type="scientific">Xenopus laevis</name>
    <name type="common">African clawed frog</name>
    <dbReference type="NCBI Taxonomy" id="8355"/>
    <lineage>
        <taxon>Eukaryota</taxon>
        <taxon>Metazoa</taxon>
        <taxon>Chordata</taxon>
        <taxon>Craniata</taxon>
        <taxon>Vertebrata</taxon>
        <taxon>Euteleostomi</taxon>
        <taxon>Amphibia</taxon>
        <taxon>Batrachia</taxon>
        <taxon>Anura</taxon>
        <taxon>Pipoidea</taxon>
        <taxon>Pipidae</taxon>
        <taxon>Xenopodinae</taxon>
        <taxon>Xenopus</taxon>
        <taxon>Xenopus</taxon>
    </lineage>
</organism>
<dbReference type="InterPro" id="IPR001791">
    <property type="entry name" value="Laminin_G"/>
</dbReference>
<keyword evidence="19" id="KW-1185">Reference proteome</keyword>
<evidence type="ECO:0000256" key="6">
    <source>
        <dbReference type="ARBA" id="ARBA00022729"/>
    </source>
</evidence>
<feature type="region of interest" description="Disordered" evidence="13">
    <location>
        <begin position="1300"/>
        <end position="1319"/>
    </location>
</feature>
<evidence type="ECO:0000259" key="15">
    <source>
        <dbReference type="PROSITE" id="PS50022"/>
    </source>
</evidence>
<feature type="domain" description="Laminin G" evidence="16">
    <location>
        <begin position="876"/>
        <end position="1042"/>
    </location>
</feature>
<evidence type="ECO:0000313" key="20">
    <source>
        <dbReference type="RefSeq" id="XP_018093231.1"/>
    </source>
</evidence>
<dbReference type="Gene3D" id="2.60.120.260">
    <property type="entry name" value="Galactose-binding domain-like"/>
    <property type="match status" value="1"/>
</dbReference>
<feature type="domain" description="Laminin G" evidence="16">
    <location>
        <begin position="265"/>
        <end position="446"/>
    </location>
</feature>
<dbReference type="PROSITE" id="PS50026">
    <property type="entry name" value="EGF_3"/>
    <property type="match status" value="2"/>
</dbReference>
<keyword evidence="9 14" id="KW-0472">Membrane</keyword>
<feature type="domain" description="EGF-like" evidence="17">
    <location>
        <begin position="631"/>
        <end position="668"/>
    </location>
</feature>
<evidence type="ECO:0000256" key="10">
    <source>
        <dbReference type="ARBA" id="ARBA00023157"/>
    </source>
</evidence>
<dbReference type="CTD" id="108702245"/>
<dbReference type="SMART" id="SM00231">
    <property type="entry name" value="FA58C"/>
    <property type="match status" value="1"/>
</dbReference>
<dbReference type="PROSITE" id="PS01286">
    <property type="entry name" value="FA58C_2"/>
    <property type="match status" value="1"/>
</dbReference>
<dbReference type="SUPFAM" id="SSF56496">
    <property type="entry name" value="Fibrinogen C-terminal domain-like"/>
    <property type="match status" value="1"/>
</dbReference>
<dbReference type="OrthoDB" id="26719at2759"/>
<dbReference type="KEGG" id="xla:108702245"/>
<evidence type="ECO:0000256" key="14">
    <source>
        <dbReference type="SAM" id="Phobius"/>
    </source>
</evidence>
<feature type="domain" description="Laminin G" evidence="16">
    <location>
        <begin position="453"/>
        <end position="629"/>
    </location>
</feature>
<dbReference type="Gene3D" id="2.10.25.10">
    <property type="entry name" value="Laminin"/>
    <property type="match status" value="2"/>
</dbReference>
<feature type="disulfide bond" evidence="12">
    <location>
        <begin position="1015"/>
        <end position="1042"/>
    </location>
</feature>
<evidence type="ECO:0000256" key="4">
    <source>
        <dbReference type="ARBA" id="ARBA00022536"/>
    </source>
</evidence>
<evidence type="ECO:0000313" key="21">
    <source>
        <dbReference type="Xenbase" id="XB-GENE-17345331"/>
    </source>
</evidence>
<evidence type="ECO:0000256" key="13">
    <source>
        <dbReference type="SAM" id="MobiDB-lite"/>
    </source>
</evidence>
<dbReference type="Gene3D" id="2.60.120.200">
    <property type="match status" value="4"/>
</dbReference>
<dbReference type="InterPro" id="IPR036056">
    <property type="entry name" value="Fibrinogen-like_C"/>
</dbReference>
<dbReference type="InterPro" id="IPR013320">
    <property type="entry name" value="ConA-like_dom_sf"/>
</dbReference>
<evidence type="ECO:0000256" key="1">
    <source>
        <dbReference type="ARBA" id="ARBA00003165"/>
    </source>
</evidence>
<keyword evidence="8 14" id="KW-1133">Transmembrane helix</keyword>
<dbReference type="InterPro" id="IPR008979">
    <property type="entry name" value="Galactose-bd-like_sf"/>
</dbReference>
<dbReference type="RefSeq" id="XP_018093231.1">
    <property type="nucleotide sequence ID" value="XM_018237742.2"/>
</dbReference>
<dbReference type="CDD" id="cd00110">
    <property type="entry name" value="LamG"/>
    <property type="match status" value="4"/>
</dbReference>
<dbReference type="AGR" id="Xenbase:XB-GENE-17345331"/>
<name>A0A8J0U178_XENLA</name>
<dbReference type="CDD" id="cd00054">
    <property type="entry name" value="EGF_CA"/>
    <property type="match status" value="1"/>
</dbReference>
<feature type="transmembrane region" description="Helical" evidence="14">
    <location>
        <begin position="1325"/>
        <end position="1350"/>
    </location>
</feature>
<feature type="domain" description="F5/8 type C" evidence="15">
    <location>
        <begin position="108"/>
        <end position="259"/>
    </location>
</feature>
<proteinExistence type="inferred from homology"/>
<reference evidence="20" key="1">
    <citation type="submission" date="2025-08" db="UniProtKB">
        <authorList>
            <consortium name="RefSeq"/>
        </authorList>
    </citation>
    <scope>IDENTIFICATION</scope>
    <source>
        <strain evidence="20">J_2021</strain>
        <tissue evidence="20">Erythrocytes</tissue>
    </source>
</reference>
<dbReference type="SMART" id="SM00181">
    <property type="entry name" value="EGF"/>
    <property type="match status" value="2"/>
</dbReference>
<dbReference type="PROSITE" id="PS50025">
    <property type="entry name" value="LAM_G_DOMAIN"/>
    <property type="match status" value="4"/>
</dbReference>
<dbReference type="InterPro" id="IPR000421">
    <property type="entry name" value="FA58C"/>
</dbReference>
<dbReference type="InterPro" id="IPR050372">
    <property type="entry name" value="Neurexin-related_CASP"/>
</dbReference>
<protein>
    <submittedName>
        <fullName evidence="20">Contactin-associated protein-like 5</fullName>
    </submittedName>
</protein>
<dbReference type="FunFam" id="2.60.120.260:FF:000016">
    <property type="entry name" value="Contactin-associated protein-like 4 isoform 1"/>
    <property type="match status" value="1"/>
</dbReference>
<dbReference type="InterPro" id="IPR000742">
    <property type="entry name" value="EGF"/>
</dbReference>
<comment type="function">
    <text evidence="1">May play a role in the correct development and proper functioning of the peripheral and central nervous system and be involved in cell adhesion and intercellular communication.</text>
</comment>
<feature type="domain" description="EGF-like" evidence="17">
    <location>
        <begin position="1043"/>
        <end position="1081"/>
    </location>
</feature>
<dbReference type="Pfam" id="PF02210">
    <property type="entry name" value="Laminin_G_2"/>
    <property type="match status" value="4"/>
</dbReference>
<evidence type="ECO:0000259" key="18">
    <source>
        <dbReference type="PROSITE" id="PS51406"/>
    </source>
</evidence>
<dbReference type="PANTHER" id="PTHR15036">
    <property type="entry name" value="PIKACHURIN-LIKE PROTEIN"/>
    <property type="match status" value="1"/>
</dbReference>
<evidence type="ECO:0000256" key="7">
    <source>
        <dbReference type="ARBA" id="ARBA00022737"/>
    </source>
</evidence>
<dbReference type="InterPro" id="IPR002181">
    <property type="entry name" value="Fibrinogen_a/b/g_C_dom"/>
</dbReference>
<dbReference type="SUPFAM" id="SSF49899">
    <property type="entry name" value="Concanavalin A-like lectins/glucanases"/>
    <property type="match status" value="4"/>
</dbReference>
<evidence type="ECO:0000256" key="8">
    <source>
        <dbReference type="ARBA" id="ARBA00022989"/>
    </source>
</evidence>
<keyword evidence="7" id="KW-0677">Repeat</keyword>
<dbReference type="SMART" id="SM00282">
    <property type="entry name" value="LamG"/>
    <property type="match status" value="4"/>
</dbReference>